<evidence type="ECO:0000256" key="2">
    <source>
        <dbReference type="ARBA" id="ARBA00023242"/>
    </source>
</evidence>
<keyword evidence="1 4" id="KW-0238">DNA-binding</keyword>
<dbReference type="GO" id="GO:0003677">
    <property type="term" value="F:DNA binding"/>
    <property type="evidence" value="ECO:0007669"/>
    <property type="project" value="UniProtKB-UniRule"/>
</dbReference>
<evidence type="ECO:0000313" key="7">
    <source>
        <dbReference type="EMBL" id="KAJ3208112.1"/>
    </source>
</evidence>
<dbReference type="PROSITE" id="PS50118">
    <property type="entry name" value="HMG_BOX_2"/>
    <property type="match status" value="1"/>
</dbReference>
<evidence type="ECO:0000313" key="8">
    <source>
        <dbReference type="Proteomes" id="UP001211065"/>
    </source>
</evidence>
<dbReference type="Proteomes" id="UP001211065">
    <property type="component" value="Unassembled WGS sequence"/>
</dbReference>
<evidence type="ECO:0000256" key="5">
    <source>
        <dbReference type="SAM" id="MobiDB-lite"/>
    </source>
</evidence>
<accession>A0AAD5TV01</accession>
<dbReference type="AlphaFoldDB" id="A0AAD5TV01"/>
<keyword evidence="8" id="KW-1185">Reference proteome</keyword>
<dbReference type="PRINTS" id="PR00886">
    <property type="entry name" value="HIGHMOBLTY12"/>
</dbReference>
<comment type="similarity">
    <text evidence="3">Belongs to the NHP6 family.</text>
</comment>
<comment type="caution">
    <text evidence="7">The sequence shown here is derived from an EMBL/GenBank/DDBJ whole genome shotgun (WGS) entry which is preliminary data.</text>
</comment>
<dbReference type="InterPro" id="IPR036910">
    <property type="entry name" value="HMG_box_dom_sf"/>
</dbReference>
<evidence type="ECO:0000256" key="3">
    <source>
        <dbReference type="ARBA" id="ARBA00043963"/>
    </source>
</evidence>
<feature type="DNA-binding region" description="HMG box" evidence="4">
    <location>
        <begin position="20"/>
        <end position="88"/>
    </location>
</feature>
<gene>
    <name evidence="7" type="primary">NHP6</name>
    <name evidence="7" type="ORF">HK099_000131</name>
</gene>
<dbReference type="PANTHER" id="PTHR48112">
    <property type="entry name" value="HIGH MOBILITY GROUP PROTEIN DSP1"/>
    <property type="match status" value="1"/>
</dbReference>
<evidence type="ECO:0000256" key="1">
    <source>
        <dbReference type="ARBA" id="ARBA00023125"/>
    </source>
</evidence>
<dbReference type="PANTHER" id="PTHR48112:SF22">
    <property type="entry name" value="MITOCHONDRIAL TRANSCRIPTION FACTOR A, ISOFORM B"/>
    <property type="match status" value="1"/>
</dbReference>
<dbReference type="Gene3D" id="1.10.30.10">
    <property type="entry name" value="High mobility group box domain"/>
    <property type="match status" value="1"/>
</dbReference>
<dbReference type="CDD" id="cd01390">
    <property type="entry name" value="HMG-box_NHP6-like"/>
    <property type="match status" value="1"/>
</dbReference>
<dbReference type="GO" id="GO:0005634">
    <property type="term" value="C:nucleus"/>
    <property type="evidence" value="ECO:0007669"/>
    <property type="project" value="UniProtKB-UniRule"/>
</dbReference>
<dbReference type="SMART" id="SM00398">
    <property type="entry name" value="HMG"/>
    <property type="match status" value="1"/>
</dbReference>
<feature type="domain" description="HMG box" evidence="6">
    <location>
        <begin position="20"/>
        <end position="88"/>
    </location>
</feature>
<evidence type="ECO:0000256" key="4">
    <source>
        <dbReference type="PROSITE-ProRule" id="PRU00267"/>
    </source>
</evidence>
<dbReference type="InterPro" id="IPR050342">
    <property type="entry name" value="HMGB"/>
</dbReference>
<evidence type="ECO:0000259" key="6">
    <source>
        <dbReference type="PROSITE" id="PS50118"/>
    </source>
</evidence>
<dbReference type="InterPro" id="IPR009071">
    <property type="entry name" value="HMG_box_dom"/>
</dbReference>
<keyword evidence="2 4" id="KW-0539">Nucleus</keyword>
<dbReference type="EMBL" id="JADGJW010001012">
    <property type="protein sequence ID" value="KAJ3208112.1"/>
    <property type="molecule type" value="Genomic_DNA"/>
</dbReference>
<protein>
    <submittedName>
        <fullName evidence="7">Non-histone chromosomal protein 6</fullName>
    </submittedName>
</protein>
<feature type="region of interest" description="Disordered" evidence="5">
    <location>
        <begin position="1"/>
        <end position="23"/>
    </location>
</feature>
<dbReference type="Pfam" id="PF00505">
    <property type="entry name" value="HMG_box"/>
    <property type="match status" value="1"/>
</dbReference>
<dbReference type="SUPFAM" id="SSF47095">
    <property type="entry name" value="HMG-box"/>
    <property type="match status" value="1"/>
</dbReference>
<reference evidence="7" key="1">
    <citation type="submission" date="2020-05" db="EMBL/GenBank/DDBJ databases">
        <title>Phylogenomic resolution of chytrid fungi.</title>
        <authorList>
            <person name="Stajich J.E."/>
            <person name="Amses K."/>
            <person name="Simmons R."/>
            <person name="Seto K."/>
            <person name="Myers J."/>
            <person name="Bonds A."/>
            <person name="Quandt C.A."/>
            <person name="Barry K."/>
            <person name="Liu P."/>
            <person name="Grigoriev I."/>
            <person name="Longcore J.E."/>
            <person name="James T.Y."/>
        </authorList>
    </citation>
    <scope>NUCLEOTIDE SEQUENCE</scope>
    <source>
        <strain evidence="7">JEL0476</strain>
    </source>
</reference>
<sequence length="100" mass="11485">MPKDEKKKRVVKRKKDPNAPKKNLSAFMFFSQSQRPIIKAEKPDAGFGELGKLLGEAWRNLPEEEKAVYQEKADKDKVRYAEAAASYKGQQEQDVVDEEE</sequence>
<dbReference type="FunFam" id="1.10.30.10:FF:000016">
    <property type="entry name" value="FACT complex subunit SSRP1"/>
    <property type="match status" value="1"/>
</dbReference>
<organism evidence="7 8">
    <name type="scientific">Clydaea vesicula</name>
    <dbReference type="NCBI Taxonomy" id="447962"/>
    <lineage>
        <taxon>Eukaryota</taxon>
        <taxon>Fungi</taxon>
        <taxon>Fungi incertae sedis</taxon>
        <taxon>Chytridiomycota</taxon>
        <taxon>Chytridiomycota incertae sedis</taxon>
        <taxon>Chytridiomycetes</taxon>
        <taxon>Lobulomycetales</taxon>
        <taxon>Lobulomycetaceae</taxon>
        <taxon>Clydaea</taxon>
    </lineage>
</organism>
<proteinExistence type="inferred from homology"/>
<name>A0AAD5TV01_9FUNG</name>